<dbReference type="OrthoDB" id="878593at2"/>
<keyword evidence="2" id="KW-1185">Reference proteome</keyword>
<evidence type="ECO:0000313" key="1">
    <source>
        <dbReference type="EMBL" id="TLM87847.1"/>
    </source>
</evidence>
<evidence type="ECO:0000313" key="2">
    <source>
        <dbReference type="Proteomes" id="UP000305517"/>
    </source>
</evidence>
<comment type="caution">
    <text evidence="1">The sequence shown here is derived from an EMBL/GenBank/DDBJ whole genome shotgun (WGS) entry which is preliminary data.</text>
</comment>
<protein>
    <submittedName>
        <fullName evidence="1">Uncharacterized protein</fullName>
    </submittedName>
</protein>
<name>A0A5R8WHR3_9BACT</name>
<dbReference type="AlphaFoldDB" id="A0A5R8WHR3"/>
<sequence length="225" mass="23985">MKKLVCGLLSAGLLLPGCKSDSEKAADALQQVARAAAESPEAKAREAAWKLATTRPAKLAAGAPKNLRLAVEQLLPLEGYLQVVSVRAVSPAEPAILQLPTLWRPVKGNYPTVAPGYRQPFEAVLKWKPTGYAPGEKVPTALALEGPWAPDTLRGFALREPQGPLPGQATPATILVKAGQTVTVRGLLYAYATSPTAGDSPRLLLYPYRNPLGPPDTRHMVYLPL</sequence>
<gene>
    <name evidence="1" type="ORF">FDY95_25465</name>
</gene>
<reference evidence="1 2" key="1">
    <citation type="submission" date="2019-05" db="EMBL/GenBank/DDBJ databases">
        <title>Hymenobacter edaphi sp. nov., isolated from abandoned arsenic-contaminated farmland soil.</title>
        <authorList>
            <person name="Nie L."/>
        </authorList>
    </citation>
    <scope>NUCLEOTIDE SEQUENCE [LARGE SCALE GENOMIC DNA]</scope>
    <source>
        <strain evidence="1 2">1-3-3-8</strain>
    </source>
</reference>
<organism evidence="1 2">
    <name type="scientific">Hymenobacter jeollabukensis</name>
    <dbReference type="NCBI Taxonomy" id="2025313"/>
    <lineage>
        <taxon>Bacteria</taxon>
        <taxon>Pseudomonadati</taxon>
        <taxon>Bacteroidota</taxon>
        <taxon>Cytophagia</taxon>
        <taxon>Cytophagales</taxon>
        <taxon>Hymenobacteraceae</taxon>
        <taxon>Hymenobacter</taxon>
    </lineage>
</organism>
<proteinExistence type="predicted"/>
<dbReference type="Proteomes" id="UP000305517">
    <property type="component" value="Unassembled WGS sequence"/>
</dbReference>
<dbReference type="RefSeq" id="WP_138082486.1">
    <property type="nucleotide sequence ID" value="NZ_VAJM01000021.1"/>
</dbReference>
<accession>A0A5R8WHR3</accession>
<dbReference type="EMBL" id="VAJM01000021">
    <property type="protein sequence ID" value="TLM87847.1"/>
    <property type="molecule type" value="Genomic_DNA"/>
</dbReference>